<reference evidence="1 2" key="1">
    <citation type="submission" date="2019-10" db="EMBL/GenBank/DDBJ databases">
        <title>Glaciimonas soli sp. nov., a psychrophilic bacterium isolated from the forest soil of a high elevation mountain in Taiwan.</title>
        <authorList>
            <person name="Wang L.-T."/>
            <person name="Shieh W.Y."/>
        </authorList>
    </citation>
    <scope>NUCLEOTIDE SEQUENCE [LARGE SCALE GENOMIC DNA]</scope>
    <source>
        <strain evidence="1 2">GS1</strain>
    </source>
</reference>
<sequence length="60" mass="6539">MAQSWGTTPTNARRSVLRAAGVDVERYDQPIHSFNDAERAAIKAAALAAVRVFERVLNAV</sequence>
<name>A0A843YNX0_9BURK</name>
<evidence type="ECO:0000313" key="2">
    <source>
        <dbReference type="Proteomes" id="UP000451565"/>
    </source>
</evidence>
<proteinExistence type="predicted"/>
<gene>
    <name evidence="1" type="ORF">GEV47_00950</name>
</gene>
<evidence type="ECO:0000313" key="1">
    <source>
        <dbReference type="EMBL" id="MQQ99252.1"/>
    </source>
</evidence>
<dbReference type="AlphaFoldDB" id="A0A843YNX0"/>
<dbReference type="Proteomes" id="UP000451565">
    <property type="component" value="Unassembled WGS sequence"/>
</dbReference>
<organism evidence="1 2">
    <name type="scientific">Glaciimonas soli</name>
    <dbReference type="NCBI Taxonomy" id="2590999"/>
    <lineage>
        <taxon>Bacteria</taxon>
        <taxon>Pseudomonadati</taxon>
        <taxon>Pseudomonadota</taxon>
        <taxon>Betaproteobacteria</taxon>
        <taxon>Burkholderiales</taxon>
        <taxon>Oxalobacteraceae</taxon>
        <taxon>Glaciimonas</taxon>
    </lineage>
</organism>
<accession>A0A843YNX0</accession>
<protein>
    <submittedName>
        <fullName evidence="1">Uncharacterized protein</fullName>
    </submittedName>
</protein>
<dbReference type="EMBL" id="WINI01000001">
    <property type="protein sequence ID" value="MQQ99252.1"/>
    <property type="molecule type" value="Genomic_DNA"/>
</dbReference>
<keyword evidence="2" id="KW-1185">Reference proteome</keyword>
<comment type="caution">
    <text evidence="1">The sequence shown here is derived from an EMBL/GenBank/DDBJ whole genome shotgun (WGS) entry which is preliminary data.</text>
</comment>